<comment type="caution">
    <text evidence="2">The sequence shown here is derived from an EMBL/GenBank/DDBJ whole genome shotgun (WGS) entry which is preliminary data.</text>
</comment>
<name>A0ABW1TCG4_9LACO</name>
<dbReference type="Proteomes" id="UP001596190">
    <property type="component" value="Unassembled WGS sequence"/>
</dbReference>
<sequence>WLEKYRRLWKNCERQLHTSTTMVTLAFVSVFLRRF</sequence>
<proteinExistence type="predicted"/>
<reference evidence="2" key="3">
    <citation type="submission" date="2024-09" db="EMBL/GenBank/DDBJ databases">
        <authorList>
            <person name="Sun Q."/>
            <person name="Mori K."/>
        </authorList>
    </citation>
    <scope>NUCLEOTIDE SEQUENCE</scope>
    <source>
        <strain evidence="2">CCM 8950</strain>
    </source>
</reference>
<keyword evidence="3" id="KW-1185">Reference proteome</keyword>
<dbReference type="EMBL" id="JBHSSA010000079">
    <property type="protein sequence ID" value="MFC6254693.1"/>
    <property type="molecule type" value="Genomic_DNA"/>
</dbReference>
<protein>
    <submittedName>
        <fullName evidence="2">IS5/IS1182 family transposase</fullName>
    </submittedName>
</protein>
<dbReference type="EMBL" id="JBHSSA010000090">
    <property type="protein sequence ID" value="MFC6254731.1"/>
    <property type="molecule type" value="Genomic_DNA"/>
</dbReference>
<evidence type="ECO:0000313" key="2">
    <source>
        <dbReference type="EMBL" id="MFC6254731.1"/>
    </source>
</evidence>
<organism evidence="2 3">
    <name type="scientific">Secundilactobacillus hailunensis</name>
    <dbReference type="NCBI Taxonomy" id="2559923"/>
    <lineage>
        <taxon>Bacteria</taxon>
        <taxon>Bacillati</taxon>
        <taxon>Bacillota</taxon>
        <taxon>Bacilli</taxon>
        <taxon>Lactobacillales</taxon>
        <taxon>Lactobacillaceae</taxon>
        <taxon>Secundilactobacillus</taxon>
    </lineage>
</organism>
<feature type="non-terminal residue" evidence="2">
    <location>
        <position position="1"/>
    </location>
</feature>
<reference evidence="2" key="1">
    <citation type="journal article" date="2014" name="Int. J. Syst. Evol. Microbiol.">
        <title>Complete genome of a new Firmicutes species belonging to the dominant human colonic microbiota ('Ruminococcus bicirculans') reveals two chromosomes and a selective capacity to utilize plant glucans.</title>
        <authorList>
            <consortium name="NISC Comparative Sequencing Program"/>
            <person name="Wegmann U."/>
            <person name="Louis P."/>
            <person name="Goesmann A."/>
            <person name="Henrissat B."/>
            <person name="Duncan S.H."/>
            <person name="Flint H.J."/>
        </authorList>
    </citation>
    <scope>NUCLEOTIDE SEQUENCE</scope>
    <source>
        <strain evidence="2">CCM 8950</strain>
    </source>
</reference>
<gene>
    <name evidence="1" type="ORF">ACFP1H_08875</name>
    <name evidence="2" type="ORF">ACFP1H_09075</name>
</gene>
<evidence type="ECO:0000313" key="1">
    <source>
        <dbReference type="EMBL" id="MFC6254693.1"/>
    </source>
</evidence>
<evidence type="ECO:0000313" key="3">
    <source>
        <dbReference type="Proteomes" id="UP001596190"/>
    </source>
</evidence>
<reference evidence="3" key="2">
    <citation type="journal article" date="2019" name="Int. J. Syst. Evol. Microbiol.">
        <title>The Global Catalogue of Microorganisms (GCM) 10K type strain sequencing project: providing services to taxonomists for standard genome sequencing and annotation.</title>
        <authorList>
            <consortium name="The Broad Institute Genomics Platform"/>
            <consortium name="The Broad Institute Genome Sequencing Center for Infectious Disease"/>
            <person name="Wu L."/>
            <person name="Ma J."/>
        </authorList>
    </citation>
    <scope>NUCLEOTIDE SEQUENCE [LARGE SCALE GENOMIC DNA]</scope>
    <source>
        <strain evidence="3">CCM 8950</strain>
    </source>
</reference>
<accession>A0ABW1TCG4</accession>